<evidence type="ECO:0008006" key="4">
    <source>
        <dbReference type="Google" id="ProtNLM"/>
    </source>
</evidence>
<dbReference type="InParanoid" id="A0A371RI40"/>
<keyword evidence="1" id="KW-0812">Transmembrane</keyword>
<evidence type="ECO:0000313" key="2">
    <source>
        <dbReference type="EMBL" id="RFB05092.1"/>
    </source>
</evidence>
<comment type="caution">
    <text evidence="2">The sequence shown here is derived from an EMBL/GenBank/DDBJ whole genome shotgun (WGS) entry which is preliminary data.</text>
</comment>
<dbReference type="AlphaFoldDB" id="A0A371RI40"/>
<reference evidence="2 3" key="1">
    <citation type="submission" date="2018-08" db="EMBL/GenBank/DDBJ databases">
        <title>Parvularcula sp. SM1705, isolated from surface water of the South Sea China.</title>
        <authorList>
            <person name="Sun L."/>
        </authorList>
    </citation>
    <scope>NUCLEOTIDE SEQUENCE [LARGE SCALE GENOMIC DNA]</scope>
    <source>
        <strain evidence="2 3">SM1705</strain>
    </source>
</reference>
<gene>
    <name evidence="2" type="ORF">DX908_07185</name>
</gene>
<feature type="transmembrane region" description="Helical" evidence="1">
    <location>
        <begin position="18"/>
        <end position="40"/>
    </location>
</feature>
<dbReference type="Proteomes" id="UP000264589">
    <property type="component" value="Unassembled WGS sequence"/>
</dbReference>
<protein>
    <recommendedName>
        <fullName evidence="4">OmpA-like domain-containing protein</fullName>
    </recommendedName>
</protein>
<organism evidence="2 3">
    <name type="scientific">Parvularcula marina</name>
    <dbReference type="NCBI Taxonomy" id="2292771"/>
    <lineage>
        <taxon>Bacteria</taxon>
        <taxon>Pseudomonadati</taxon>
        <taxon>Pseudomonadota</taxon>
        <taxon>Alphaproteobacteria</taxon>
        <taxon>Parvularculales</taxon>
        <taxon>Parvularculaceae</taxon>
        <taxon>Parvularcula</taxon>
    </lineage>
</organism>
<evidence type="ECO:0000313" key="3">
    <source>
        <dbReference type="Proteomes" id="UP000264589"/>
    </source>
</evidence>
<proteinExistence type="predicted"/>
<evidence type="ECO:0000256" key="1">
    <source>
        <dbReference type="SAM" id="Phobius"/>
    </source>
</evidence>
<accession>A0A371RI40</accession>
<name>A0A371RI40_9PROT</name>
<keyword evidence="1" id="KW-1133">Transmembrane helix</keyword>
<keyword evidence="3" id="KW-1185">Reference proteome</keyword>
<sequence>MAKAEQAEENHWPGFVDALSTIVMVVTFLLIILAIAIFVLSLKIVDVRVENPVGESTNLDKTEVITIEQDERVKETTEHAALVFQSSEKLTLQFIGRTVDVDEESERLIKGYFNQVVGEDKNPMAITSYFVAQDGAYTSKQRLAYYRAMAVRNMLIEEGYSGDDVTVRVRHTENQDLADQVEIIRLR</sequence>
<keyword evidence="1" id="KW-0472">Membrane</keyword>
<dbReference type="OrthoDB" id="7467923at2"/>
<dbReference type="RefSeq" id="WP_116391723.1">
    <property type="nucleotide sequence ID" value="NZ_CAXQPM010000016.1"/>
</dbReference>
<dbReference type="EMBL" id="QUQO01000001">
    <property type="protein sequence ID" value="RFB05092.1"/>
    <property type="molecule type" value="Genomic_DNA"/>
</dbReference>